<dbReference type="GO" id="GO:0005794">
    <property type="term" value="C:Golgi apparatus"/>
    <property type="evidence" value="ECO:0007669"/>
    <property type="project" value="TreeGrafter"/>
</dbReference>
<feature type="transmembrane region" description="Helical" evidence="7">
    <location>
        <begin position="163"/>
        <end position="186"/>
    </location>
</feature>
<dbReference type="Pfam" id="PF06814">
    <property type="entry name" value="GOST_TM"/>
    <property type="match status" value="1"/>
</dbReference>
<feature type="transmembrane region" description="Helical" evidence="7">
    <location>
        <begin position="198"/>
        <end position="220"/>
    </location>
</feature>
<feature type="transmembrane region" description="Helical" evidence="7">
    <location>
        <begin position="389"/>
        <end position="413"/>
    </location>
</feature>
<dbReference type="PANTHER" id="PTHR21229">
    <property type="entry name" value="LUNG SEVEN TRANSMEMBRANE RECEPTOR"/>
    <property type="match status" value="1"/>
</dbReference>
<keyword evidence="11" id="KW-1185">Reference proteome</keyword>
<dbReference type="PROSITE" id="PS51257">
    <property type="entry name" value="PROKAR_LIPOPROTEIN"/>
    <property type="match status" value="1"/>
</dbReference>
<evidence type="ECO:0000256" key="4">
    <source>
        <dbReference type="ARBA" id="ARBA00022989"/>
    </source>
</evidence>
<feature type="compositionally biased region" description="Acidic residues" evidence="6">
    <location>
        <begin position="434"/>
        <end position="446"/>
    </location>
</feature>
<keyword evidence="3 8" id="KW-0732">Signal</keyword>
<dbReference type="InterPro" id="IPR009637">
    <property type="entry name" value="GPR107/GPR108-like"/>
</dbReference>
<feature type="transmembrane region" description="Helical" evidence="7">
    <location>
        <begin position="317"/>
        <end position="335"/>
    </location>
</feature>
<comment type="caution">
    <text evidence="10">The sequence shown here is derived from an EMBL/GenBank/DDBJ whole genome shotgun (WGS) entry which is preliminary data.</text>
</comment>
<feature type="transmembrane region" description="Helical" evidence="7">
    <location>
        <begin position="356"/>
        <end position="377"/>
    </location>
</feature>
<comment type="subcellular location">
    <subcellularLocation>
        <location evidence="1">Membrane</location>
        <topology evidence="1">Multi-pass membrane protein</topology>
    </subcellularLocation>
</comment>
<feature type="transmembrane region" description="Helical" evidence="7">
    <location>
        <begin position="250"/>
        <end position="266"/>
    </location>
</feature>
<dbReference type="PANTHER" id="PTHR21229:SF1">
    <property type="entry name" value="GH17801P"/>
    <property type="match status" value="1"/>
</dbReference>
<evidence type="ECO:0000256" key="1">
    <source>
        <dbReference type="ARBA" id="ARBA00004141"/>
    </source>
</evidence>
<dbReference type="AlphaFoldDB" id="A0A8J2SY59"/>
<evidence type="ECO:0000256" key="5">
    <source>
        <dbReference type="ARBA" id="ARBA00023136"/>
    </source>
</evidence>
<dbReference type="GO" id="GO:0016020">
    <property type="term" value="C:membrane"/>
    <property type="evidence" value="ECO:0007669"/>
    <property type="project" value="UniProtKB-SubCell"/>
</dbReference>
<sequence>MALPRYLLTLLALTTACRYEEATTYRANKMFFTEYYMYASDEGPFPFTGGESYVLADLRAKLSMKGTRANVTVMAFSTDEELDSIDSIDLCLGNINTVSPREKRKTFAVTGDHPSHLYLKYSVHTAGLQYLALQVCDGGWLSGMELNGVFEFKNPYGFVPGRYFGFLPFEGARCIFFSLFVLYYLCVLCAHSGRLLPLHFLTFIVLLVCVAESAAAFSGYLEQNSTGQPQCCPFPRIVVASMVLELLRRGATRVLLLVVSLGYGLVRPRLRRTEECGVIVLTAAYVTASFFATIAKVKNAADPDFAAGPLVPLMVELPVLLFDLVFLACIYAALVKTMDSLRDSGQTYKLEKFWRLAKVLGGFVFLVSVLNAFIFASREPLSLFNWPHQIYWVQGVSQEVLNVGVIATISVIWQPTEHSRLLVSMQQLNTDEFGDTGLEDSDDGFEMTEKGGIA</sequence>
<evidence type="ECO:0000256" key="7">
    <source>
        <dbReference type="SAM" id="Phobius"/>
    </source>
</evidence>
<name>A0A8J2SY59_9STRA</name>
<dbReference type="InterPro" id="IPR053937">
    <property type="entry name" value="GOST_TM"/>
</dbReference>
<evidence type="ECO:0000313" key="11">
    <source>
        <dbReference type="Proteomes" id="UP000789595"/>
    </source>
</evidence>
<reference evidence="10" key="1">
    <citation type="submission" date="2021-11" db="EMBL/GenBank/DDBJ databases">
        <authorList>
            <consortium name="Genoscope - CEA"/>
            <person name="William W."/>
        </authorList>
    </citation>
    <scope>NUCLEOTIDE SEQUENCE</scope>
</reference>
<feature type="chain" id="PRO_5035144376" description="GOST seven transmembrane domain-containing protein" evidence="8">
    <location>
        <begin position="23"/>
        <end position="454"/>
    </location>
</feature>
<feature type="domain" description="GOST seven transmembrane" evidence="9">
    <location>
        <begin position="167"/>
        <end position="419"/>
    </location>
</feature>
<gene>
    <name evidence="10" type="ORF">PECAL_5P22120</name>
</gene>
<evidence type="ECO:0000256" key="6">
    <source>
        <dbReference type="SAM" id="MobiDB-lite"/>
    </source>
</evidence>
<accession>A0A8J2SY59</accession>
<evidence type="ECO:0000256" key="2">
    <source>
        <dbReference type="ARBA" id="ARBA00022692"/>
    </source>
</evidence>
<protein>
    <recommendedName>
        <fullName evidence="9">GOST seven transmembrane domain-containing protein</fullName>
    </recommendedName>
</protein>
<keyword evidence="5 7" id="KW-0472">Membrane</keyword>
<evidence type="ECO:0000313" key="10">
    <source>
        <dbReference type="EMBL" id="CAH0377685.1"/>
    </source>
</evidence>
<organism evidence="10 11">
    <name type="scientific">Pelagomonas calceolata</name>
    <dbReference type="NCBI Taxonomy" id="35677"/>
    <lineage>
        <taxon>Eukaryota</taxon>
        <taxon>Sar</taxon>
        <taxon>Stramenopiles</taxon>
        <taxon>Ochrophyta</taxon>
        <taxon>Pelagophyceae</taxon>
        <taxon>Pelagomonadales</taxon>
        <taxon>Pelagomonadaceae</taxon>
        <taxon>Pelagomonas</taxon>
    </lineage>
</organism>
<keyword evidence="2 7" id="KW-0812">Transmembrane</keyword>
<evidence type="ECO:0000256" key="8">
    <source>
        <dbReference type="SAM" id="SignalP"/>
    </source>
</evidence>
<dbReference type="Proteomes" id="UP000789595">
    <property type="component" value="Unassembled WGS sequence"/>
</dbReference>
<dbReference type="EMBL" id="CAKKNE010000005">
    <property type="protein sequence ID" value="CAH0377685.1"/>
    <property type="molecule type" value="Genomic_DNA"/>
</dbReference>
<evidence type="ECO:0000259" key="9">
    <source>
        <dbReference type="Pfam" id="PF06814"/>
    </source>
</evidence>
<evidence type="ECO:0000256" key="3">
    <source>
        <dbReference type="ARBA" id="ARBA00022729"/>
    </source>
</evidence>
<feature type="transmembrane region" description="Helical" evidence="7">
    <location>
        <begin position="278"/>
        <end position="297"/>
    </location>
</feature>
<dbReference type="OrthoDB" id="19932at2759"/>
<feature type="signal peptide" evidence="8">
    <location>
        <begin position="1"/>
        <end position="22"/>
    </location>
</feature>
<proteinExistence type="predicted"/>
<keyword evidence="4 7" id="KW-1133">Transmembrane helix</keyword>
<feature type="region of interest" description="Disordered" evidence="6">
    <location>
        <begin position="434"/>
        <end position="454"/>
    </location>
</feature>